<evidence type="ECO:0000313" key="9">
    <source>
        <dbReference type="EMBL" id="KII85094.1"/>
    </source>
</evidence>
<evidence type="ECO:0000256" key="3">
    <source>
        <dbReference type="ARBA" id="ARBA00022816"/>
    </source>
</evidence>
<dbReference type="AlphaFoldDB" id="A0A0C9T6Z8"/>
<feature type="compositionally biased region" description="Low complexity" evidence="8">
    <location>
        <begin position="99"/>
        <end position="110"/>
    </location>
</feature>
<feature type="compositionally biased region" description="Polar residues" evidence="8">
    <location>
        <begin position="119"/>
        <end position="154"/>
    </location>
</feature>
<evidence type="ECO:0000256" key="8">
    <source>
        <dbReference type="SAM" id="MobiDB-lite"/>
    </source>
</evidence>
<feature type="compositionally biased region" description="Gly residues" evidence="8">
    <location>
        <begin position="30"/>
        <end position="39"/>
    </location>
</feature>
<organism evidence="9 10">
    <name type="scientific">Plicaturopsis crispa FD-325 SS-3</name>
    <dbReference type="NCBI Taxonomy" id="944288"/>
    <lineage>
        <taxon>Eukaryota</taxon>
        <taxon>Fungi</taxon>
        <taxon>Dikarya</taxon>
        <taxon>Basidiomycota</taxon>
        <taxon>Agaricomycotina</taxon>
        <taxon>Agaricomycetes</taxon>
        <taxon>Agaricomycetidae</taxon>
        <taxon>Amylocorticiales</taxon>
        <taxon>Amylocorticiaceae</taxon>
        <taxon>Plicatura</taxon>
        <taxon>Plicaturopsis crispa</taxon>
    </lineage>
</organism>
<evidence type="ECO:0000313" key="10">
    <source>
        <dbReference type="Proteomes" id="UP000053263"/>
    </source>
</evidence>
<evidence type="ECO:0000256" key="5">
    <source>
        <dbReference type="ARBA" id="ARBA00023010"/>
    </source>
</evidence>
<sequence>MAFATNSSAFGIKPAGGNSIFGQSTAPKPAGGGLFGGGSTTTNPLFGGGQQQQQQQQPASTGLFGQSNQQQQPASTGLFGQPAANTQQQQPASTGLFGQPAANTQQQQPASTGLFGQPAANTQQQPSTGLFGQPANNNQQQPSTGLFGQPAANTQQQQPQQQGGLFGNSLFGNSTTQNQSTTQPAQQSSIFGSQPAQGSTWGASSLQGQQTQPAGSSAWGSTTATAGGSSLFGQPKSQPLGASTAQPSGQVPFTKSTKFNDLPDEMKKTFENIDAHIQGRVQISQDLKQRKLGEEPTKGQELIRGVHKDLVNATSILRSDVLYTRDLKAKADQAVQDTIVATRIIDGFRNPQQNGQYLKNHASFPLEFFNRITEQMRERLHWYKNTIEQIERKLSSTASQAQYTPQAISATLQAQHATFISLASKTAALDADLQKIKALYTQLWRQKTGSVRDPFNDLDRSGGADFGLDGLHVK</sequence>
<name>A0A0C9T6Z8_PLICR</name>
<keyword evidence="6" id="KW-0906">Nuclear pore complex</keyword>
<keyword evidence="10" id="KW-1185">Reference proteome</keyword>
<dbReference type="GO" id="GO:0008139">
    <property type="term" value="F:nuclear localization sequence binding"/>
    <property type="evidence" value="ECO:0007669"/>
    <property type="project" value="InterPro"/>
</dbReference>
<dbReference type="InterPro" id="IPR025574">
    <property type="entry name" value="Nucleoporin_FG_rpt"/>
</dbReference>
<evidence type="ECO:0000256" key="7">
    <source>
        <dbReference type="ARBA" id="ARBA00023242"/>
    </source>
</evidence>
<evidence type="ECO:0000256" key="6">
    <source>
        <dbReference type="ARBA" id="ARBA00023132"/>
    </source>
</evidence>
<evidence type="ECO:0000256" key="2">
    <source>
        <dbReference type="ARBA" id="ARBA00022448"/>
    </source>
</evidence>
<keyword evidence="7" id="KW-0539">Nucleus</keyword>
<feature type="compositionally biased region" description="Polar residues" evidence="8">
    <location>
        <begin position="190"/>
        <end position="259"/>
    </location>
</feature>
<protein>
    <recommendedName>
        <fullName evidence="11">Nucleoporin Nup54 alpha-helical domain-containing protein</fullName>
    </recommendedName>
</protein>
<keyword evidence="2" id="KW-0813">Transport</keyword>
<feature type="compositionally biased region" description="Low complexity" evidence="8">
    <location>
        <begin position="174"/>
        <end position="189"/>
    </location>
</feature>
<dbReference type="GO" id="GO:0017056">
    <property type="term" value="F:structural constituent of nuclear pore"/>
    <property type="evidence" value="ECO:0007669"/>
    <property type="project" value="InterPro"/>
</dbReference>
<feature type="compositionally biased region" description="Polar residues" evidence="8">
    <location>
        <begin position="58"/>
        <end position="75"/>
    </location>
</feature>
<dbReference type="EMBL" id="KN832568">
    <property type="protein sequence ID" value="KII85094.1"/>
    <property type="molecule type" value="Genomic_DNA"/>
</dbReference>
<dbReference type="Pfam" id="PF13634">
    <property type="entry name" value="Nucleoporin_FG"/>
    <property type="match status" value="2"/>
</dbReference>
<dbReference type="Proteomes" id="UP000053263">
    <property type="component" value="Unassembled WGS sequence"/>
</dbReference>
<dbReference type="PANTHER" id="PTHR13437">
    <property type="entry name" value="NUCLEOPORIN P58/P45 NUCLEOPORIN-LIKE PROTEIN 1"/>
    <property type="match status" value="1"/>
</dbReference>
<dbReference type="HOGENOM" id="CLU_045719_0_0_1"/>
<proteinExistence type="predicted"/>
<keyword evidence="4" id="KW-0653">Protein transport</keyword>
<dbReference type="GO" id="GO:0015031">
    <property type="term" value="P:protein transport"/>
    <property type="evidence" value="ECO:0007669"/>
    <property type="project" value="UniProtKB-KW"/>
</dbReference>
<accession>A0A0C9T6Z8</accession>
<dbReference type="Gene3D" id="6.10.140.1350">
    <property type="match status" value="1"/>
</dbReference>
<reference evidence="9 10" key="1">
    <citation type="submission" date="2014-06" db="EMBL/GenBank/DDBJ databases">
        <title>Evolutionary Origins and Diversification of the Mycorrhizal Mutualists.</title>
        <authorList>
            <consortium name="DOE Joint Genome Institute"/>
            <consortium name="Mycorrhizal Genomics Consortium"/>
            <person name="Kohler A."/>
            <person name="Kuo A."/>
            <person name="Nagy L.G."/>
            <person name="Floudas D."/>
            <person name="Copeland A."/>
            <person name="Barry K.W."/>
            <person name="Cichocki N."/>
            <person name="Veneault-Fourrey C."/>
            <person name="LaButti K."/>
            <person name="Lindquist E.A."/>
            <person name="Lipzen A."/>
            <person name="Lundell T."/>
            <person name="Morin E."/>
            <person name="Murat C."/>
            <person name="Riley R."/>
            <person name="Ohm R."/>
            <person name="Sun H."/>
            <person name="Tunlid A."/>
            <person name="Henrissat B."/>
            <person name="Grigoriev I.V."/>
            <person name="Hibbett D.S."/>
            <person name="Martin F."/>
        </authorList>
    </citation>
    <scope>NUCLEOTIDE SEQUENCE [LARGE SCALE GENOMIC DNA]</scope>
    <source>
        <strain evidence="9 10">FD-325 SS-3</strain>
    </source>
</reference>
<dbReference type="GO" id="GO:0051028">
    <property type="term" value="P:mRNA transport"/>
    <property type="evidence" value="ECO:0007669"/>
    <property type="project" value="UniProtKB-KW"/>
</dbReference>
<dbReference type="PANTHER" id="PTHR13437:SF2">
    <property type="entry name" value="NUCLEOPORIN P58_P45"/>
    <property type="match status" value="1"/>
</dbReference>
<evidence type="ECO:0000256" key="4">
    <source>
        <dbReference type="ARBA" id="ARBA00022927"/>
    </source>
</evidence>
<feature type="region of interest" description="Disordered" evidence="8">
    <location>
        <begin position="1"/>
        <end position="260"/>
    </location>
</feature>
<keyword evidence="5" id="KW-0811">Translocation</keyword>
<feature type="compositionally biased region" description="Low complexity" evidence="8">
    <location>
        <begin position="81"/>
        <end position="92"/>
    </location>
</feature>
<comment type="subcellular location">
    <subcellularLocation>
        <location evidence="1">Nucleus</location>
        <location evidence="1">Nuclear pore complex</location>
    </subcellularLocation>
</comment>
<keyword evidence="3" id="KW-0509">mRNA transport</keyword>
<evidence type="ECO:0008006" key="11">
    <source>
        <dbReference type="Google" id="ProtNLM"/>
    </source>
</evidence>
<dbReference type="OrthoDB" id="2538017at2759"/>
<evidence type="ECO:0000256" key="1">
    <source>
        <dbReference type="ARBA" id="ARBA00004567"/>
    </source>
</evidence>
<dbReference type="InterPro" id="IPR024882">
    <property type="entry name" value="NUP58/p45/49"/>
</dbReference>
<dbReference type="GO" id="GO:0005643">
    <property type="term" value="C:nuclear pore"/>
    <property type="evidence" value="ECO:0007669"/>
    <property type="project" value="UniProtKB-SubCell"/>
</dbReference>
<gene>
    <name evidence="9" type="ORF">PLICRDRAFT_94672</name>
</gene>